<organism evidence="13 14">
    <name type="scientific">Acinetobacter pollinis</name>
    <dbReference type="NCBI Taxonomy" id="2605270"/>
    <lineage>
        <taxon>Bacteria</taxon>
        <taxon>Pseudomonadati</taxon>
        <taxon>Pseudomonadota</taxon>
        <taxon>Gammaproteobacteria</taxon>
        <taxon>Moraxellales</taxon>
        <taxon>Moraxellaceae</taxon>
        <taxon>Acinetobacter</taxon>
    </lineage>
</organism>
<feature type="transmembrane region" description="Helical" evidence="11">
    <location>
        <begin position="13"/>
        <end position="36"/>
    </location>
</feature>
<dbReference type="SUPFAM" id="SSF54523">
    <property type="entry name" value="Pili subunits"/>
    <property type="match status" value="1"/>
</dbReference>
<evidence type="ECO:0000256" key="9">
    <source>
        <dbReference type="ARBA" id="ARBA00025772"/>
    </source>
</evidence>
<evidence type="ECO:0000313" key="13">
    <source>
        <dbReference type="EMBL" id="MEB5475754.1"/>
    </source>
</evidence>
<evidence type="ECO:0000256" key="11">
    <source>
        <dbReference type="SAM" id="Phobius"/>
    </source>
</evidence>
<reference evidence="13 14" key="1">
    <citation type="submission" date="2019-08" db="EMBL/GenBank/DDBJ databases">
        <title>Five species of Acinetobacter isolated from floral nectar and animal pollinators.</title>
        <authorList>
            <person name="Hendry T.A."/>
        </authorList>
    </citation>
    <scope>NUCLEOTIDE SEQUENCE [LARGE SCALE GENOMIC DNA]</scope>
    <source>
        <strain evidence="13 14">MD18.27</strain>
    </source>
</reference>
<evidence type="ECO:0000256" key="4">
    <source>
        <dbReference type="ARBA" id="ARBA00022481"/>
    </source>
</evidence>
<evidence type="ECO:0000256" key="10">
    <source>
        <dbReference type="ARBA" id="ARBA00030775"/>
    </source>
</evidence>
<dbReference type="InterPro" id="IPR022346">
    <property type="entry name" value="T2SS_GspH"/>
</dbReference>
<evidence type="ECO:0000256" key="8">
    <source>
        <dbReference type="ARBA" id="ARBA00023136"/>
    </source>
</evidence>
<accession>A0ABU6DPF9</accession>
<name>A0ABU6DPF9_9GAMM</name>
<gene>
    <name evidence="13" type="ORF">I2F25_01560</name>
</gene>
<dbReference type="Gene3D" id="3.55.40.10">
    <property type="entry name" value="minor pseudopilin epsh domain"/>
    <property type="match status" value="1"/>
</dbReference>
<evidence type="ECO:0000256" key="5">
    <source>
        <dbReference type="ARBA" id="ARBA00022519"/>
    </source>
</evidence>
<keyword evidence="7 11" id="KW-1133">Transmembrane helix</keyword>
<evidence type="ECO:0000256" key="7">
    <source>
        <dbReference type="ARBA" id="ARBA00022989"/>
    </source>
</evidence>
<keyword evidence="4" id="KW-0488">Methylation</keyword>
<keyword evidence="3" id="KW-1003">Cell membrane</keyword>
<keyword evidence="8 11" id="KW-0472">Membrane</keyword>
<evidence type="ECO:0000256" key="3">
    <source>
        <dbReference type="ARBA" id="ARBA00022475"/>
    </source>
</evidence>
<comment type="caution">
    <text evidence="13">The sequence shown here is derived from an EMBL/GenBank/DDBJ whole genome shotgun (WGS) entry which is preliminary data.</text>
</comment>
<evidence type="ECO:0000259" key="12">
    <source>
        <dbReference type="Pfam" id="PF12019"/>
    </source>
</evidence>
<comment type="similarity">
    <text evidence="9">Belongs to the GSP H family.</text>
</comment>
<keyword evidence="14" id="KW-1185">Reference proteome</keyword>
<evidence type="ECO:0000256" key="2">
    <source>
        <dbReference type="ARBA" id="ARBA00021549"/>
    </source>
</evidence>
<keyword evidence="6 11" id="KW-0812">Transmembrane</keyword>
<keyword evidence="5" id="KW-0997">Cell inner membrane</keyword>
<evidence type="ECO:0000313" key="14">
    <source>
        <dbReference type="Proteomes" id="UP001339883"/>
    </source>
</evidence>
<dbReference type="Proteomes" id="UP001339883">
    <property type="component" value="Unassembled WGS sequence"/>
</dbReference>
<dbReference type="RefSeq" id="WP_325774379.1">
    <property type="nucleotide sequence ID" value="NZ_VTDN01000001.1"/>
</dbReference>
<proteinExistence type="inferred from homology"/>
<protein>
    <recommendedName>
        <fullName evidence="2">Type II secretion system protein H</fullName>
    </recommendedName>
    <alternativeName>
        <fullName evidence="10">General secretion pathway protein H</fullName>
    </alternativeName>
</protein>
<dbReference type="Pfam" id="PF12019">
    <property type="entry name" value="GspH"/>
    <property type="match status" value="1"/>
</dbReference>
<evidence type="ECO:0000256" key="1">
    <source>
        <dbReference type="ARBA" id="ARBA00004377"/>
    </source>
</evidence>
<sequence length="173" mass="19551">MYHSHSGLTVLELLISISILATILCIALPSFSGLYASQESQSTIHHLKTLVQNAKVEARLRQQDVTICPSINGVTCTNHNDWSKGALLYIDKNRDKQFNQNDQKIDFTPFVLKHGKLTWHGSLRKNFIIFKSSTGLPQGYIGHFAYCSSNKEVFYRVTLNMMGHTQHKPINSC</sequence>
<dbReference type="InterPro" id="IPR045584">
    <property type="entry name" value="Pilin-like"/>
</dbReference>
<feature type="domain" description="General secretion pathway GspH" evidence="12">
    <location>
        <begin position="46"/>
        <end position="163"/>
    </location>
</feature>
<dbReference type="EMBL" id="VTDN01000001">
    <property type="protein sequence ID" value="MEB5475754.1"/>
    <property type="molecule type" value="Genomic_DNA"/>
</dbReference>
<evidence type="ECO:0000256" key="6">
    <source>
        <dbReference type="ARBA" id="ARBA00022692"/>
    </source>
</evidence>
<comment type="subcellular location">
    <subcellularLocation>
        <location evidence="1">Cell inner membrane</location>
        <topology evidence="1">Single-pass membrane protein</topology>
    </subcellularLocation>
</comment>